<dbReference type="CTD" id="75578017"/>
<protein>
    <submittedName>
        <fullName evidence="1">Uncharacterized protein</fullName>
    </submittedName>
</protein>
<proteinExistence type="predicted"/>
<evidence type="ECO:0000313" key="2">
    <source>
        <dbReference type="Proteomes" id="UP000471633"/>
    </source>
</evidence>
<evidence type="ECO:0000313" key="1">
    <source>
        <dbReference type="EMBL" id="KAH9595094.1"/>
    </source>
</evidence>
<gene>
    <name evidence="1" type="ORF">MS3_00009847</name>
</gene>
<dbReference type="Proteomes" id="UP000471633">
    <property type="component" value="Unassembled WGS sequence"/>
</dbReference>
<sequence>MDTDTKLKDIQLYRPPPGYTLSRTKLFQLQSVDTSMKQSNKSINIEQIDINELSKIINMNQLKILQIRQTIMNEFIYKLLKSMKQLKRNSQTLNGINYGK</sequence>
<dbReference type="EMBL" id="AMPZ03000001">
    <property type="protein sequence ID" value="KAH9595094.1"/>
    <property type="molecule type" value="Genomic_DNA"/>
</dbReference>
<dbReference type="RefSeq" id="XP_051074093.1">
    <property type="nucleotide sequence ID" value="XM_051218249.1"/>
</dbReference>
<dbReference type="OrthoDB" id="3176171at2759"/>
<reference evidence="1" key="3">
    <citation type="submission" date="2021-06" db="EMBL/GenBank/DDBJ databases">
        <title>Chromosome-level genome assembly for S. haematobium.</title>
        <authorList>
            <person name="Stroehlein A.J."/>
        </authorList>
    </citation>
    <scope>NUCLEOTIDE SEQUENCE</scope>
</reference>
<keyword evidence="2" id="KW-1185">Reference proteome</keyword>
<reference evidence="1" key="2">
    <citation type="journal article" date="2019" name="Gigascience">
        <title>High-quality Schistosoma haematobium genome achieved by single-molecule and long-range sequencing.</title>
        <authorList>
            <person name="Stroehlein A.J."/>
            <person name="Korhonen P.K."/>
            <person name="Chong T.M."/>
            <person name="Lim Y.L."/>
            <person name="Chan K.G."/>
            <person name="Webster B."/>
            <person name="Rollinson D."/>
            <person name="Brindley P.J."/>
            <person name="Gasser R.B."/>
            <person name="Young N.D."/>
        </authorList>
    </citation>
    <scope>NUCLEOTIDE SEQUENCE</scope>
</reference>
<reference evidence="1" key="4">
    <citation type="journal article" date="2022" name="PLoS Pathog.">
        <title>Chromosome-level genome of Schistosoma haematobium underpins genome-wide explorations of molecular variation.</title>
        <authorList>
            <person name="Stroehlein A.J."/>
            <person name="Korhonen P.K."/>
            <person name="Lee V.V."/>
            <person name="Ralph S.A."/>
            <person name="Mentink-Kane M."/>
            <person name="You H."/>
            <person name="McManus D.P."/>
            <person name="Tchuente L.T."/>
            <person name="Stothard J.R."/>
            <person name="Kaur P."/>
            <person name="Dudchenko O."/>
            <person name="Aiden E.L."/>
            <person name="Yang B."/>
            <person name="Yang H."/>
            <person name="Emery A.M."/>
            <person name="Webster B.L."/>
            <person name="Brindley P.J."/>
            <person name="Rollinson D."/>
            <person name="Chang B.C.H."/>
            <person name="Gasser R.B."/>
            <person name="Young N.D."/>
        </authorList>
    </citation>
    <scope>NUCLEOTIDE SEQUENCE</scope>
</reference>
<organism evidence="1 2">
    <name type="scientific">Schistosoma haematobium</name>
    <name type="common">Blood fluke</name>
    <dbReference type="NCBI Taxonomy" id="6185"/>
    <lineage>
        <taxon>Eukaryota</taxon>
        <taxon>Metazoa</taxon>
        <taxon>Spiralia</taxon>
        <taxon>Lophotrochozoa</taxon>
        <taxon>Platyhelminthes</taxon>
        <taxon>Trematoda</taxon>
        <taxon>Digenea</taxon>
        <taxon>Strigeidida</taxon>
        <taxon>Schistosomatoidea</taxon>
        <taxon>Schistosomatidae</taxon>
        <taxon>Schistosoma</taxon>
    </lineage>
</organism>
<dbReference type="KEGG" id="shx:MS3_00009847"/>
<comment type="caution">
    <text evidence="1">The sequence shown here is derived from an EMBL/GenBank/DDBJ whole genome shotgun (WGS) entry which is preliminary data.</text>
</comment>
<reference evidence="1" key="1">
    <citation type="journal article" date="2012" name="Nat. Genet.">
        <title>Whole-genome sequence of Schistosoma haematobium.</title>
        <authorList>
            <person name="Young N.D."/>
            <person name="Jex A.R."/>
            <person name="Li B."/>
            <person name="Liu S."/>
            <person name="Yang L."/>
            <person name="Xiong Z."/>
            <person name="Li Y."/>
            <person name="Cantacessi C."/>
            <person name="Hall R.S."/>
            <person name="Xu X."/>
            <person name="Chen F."/>
            <person name="Wu X."/>
            <person name="Zerlotini A."/>
            <person name="Oliveira G."/>
            <person name="Hofmann A."/>
            <person name="Zhang G."/>
            <person name="Fang X."/>
            <person name="Kang Y."/>
            <person name="Campbell B.E."/>
            <person name="Loukas A."/>
            <person name="Ranganathan S."/>
            <person name="Rollinson D."/>
            <person name="Rinaldi G."/>
            <person name="Brindley P.J."/>
            <person name="Yang H."/>
            <person name="Wang J."/>
            <person name="Wang J."/>
            <person name="Gasser R.B."/>
        </authorList>
    </citation>
    <scope>NUCLEOTIDE SEQUENCE</scope>
</reference>
<dbReference type="GeneID" id="75578017"/>
<name>A0A922LVX8_SCHHA</name>
<accession>A0A922LVX8</accession>
<dbReference type="AlphaFoldDB" id="A0A922LVX8"/>